<evidence type="ECO:0000256" key="9">
    <source>
        <dbReference type="ARBA" id="ARBA00033102"/>
    </source>
</evidence>
<dbReference type="FunFam" id="3.20.20.70:FF:000030">
    <property type="entry name" value="Nicotinate-nucleotide pyrophosphorylase, carboxylating"/>
    <property type="match status" value="1"/>
</dbReference>
<dbReference type="EC" id="2.4.2.19" evidence="5"/>
<dbReference type="AlphaFoldDB" id="A0A6V8MD46"/>
<feature type="binding site" evidence="13">
    <location>
        <position position="192"/>
    </location>
    <ligand>
        <name>substrate</name>
    </ligand>
</feature>
<gene>
    <name evidence="16" type="primary">nadC</name>
    <name evidence="16" type="ORF">GMST_01810</name>
</gene>
<feature type="binding site" evidence="13">
    <location>
        <begin position="257"/>
        <end position="259"/>
    </location>
    <ligand>
        <name>substrate</name>
    </ligand>
</feature>
<evidence type="ECO:0000256" key="11">
    <source>
        <dbReference type="ARBA" id="ARBA00069173"/>
    </source>
</evidence>
<feature type="domain" description="Quinolinate phosphoribosyl transferase C-terminal" evidence="14">
    <location>
        <begin position="107"/>
        <end position="271"/>
    </location>
</feature>
<dbReference type="Proteomes" id="UP000556026">
    <property type="component" value="Unassembled WGS sequence"/>
</dbReference>
<evidence type="ECO:0000256" key="1">
    <source>
        <dbReference type="ARBA" id="ARBA00003237"/>
    </source>
</evidence>
<evidence type="ECO:0000256" key="7">
    <source>
        <dbReference type="ARBA" id="ARBA00022676"/>
    </source>
</evidence>
<feature type="domain" description="Quinolinate phosphoribosyl transferase N-terminal" evidence="15">
    <location>
        <begin position="20"/>
        <end position="105"/>
    </location>
</feature>
<dbReference type="InterPro" id="IPR002638">
    <property type="entry name" value="Quinolinate_PRibosylTrfase_C"/>
</dbReference>
<evidence type="ECO:0000256" key="8">
    <source>
        <dbReference type="ARBA" id="ARBA00022679"/>
    </source>
</evidence>
<evidence type="ECO:0000256" key="2">
    <source>
        <dbReference type="ARBA" id="ARBA00004893"/>
    </source>
</evidence>
<dbReference type="EMBL" id="BLXX01000001">
    <property type="protein sequence ID" value="GFO57856.1"/>
    <property type="molecule type" value="Genomic_DNA"/>
</dbReference>
<dbReference type="GO" id="GO:0004514">
    <property type="term" value="F:nicotinate-nucleotide diphosphorylase (carboxylating) activity"/>
    <property type="evidence" value="ECO:0007669"/>
    <property type="project" value="UniProtKB-EC"/>
</dbReference>
<dbReference type="SUPFAM" id="SSF54675">
    <property type="entry name" value="Nicotinate/Quinolinate PRTase N-terminal domain-like"/>
    <property type="match status" value="1"/>
</dbReference>
<evidence type="ECO:0000256" key="3">
    <source>
        <dbReference type="ARBA" id="ARBA00009400"/>
    </source>
</evidence>
<feature type="binding site" evidence="13">
    <location>
        <position position="152"/>
    </location>
    <ligand>
        <name>substrate</name>
    </ligand>
</feature>
<dbReference type="PANTHER" id="PTHR32179:SF3">
    <property type="entry name" value="NICOTINATE-NUCLEOTIDE PYROPHOSPHORYLASE [CARBOXYLATING]"/>
    <property type="match status" value="1"/>
</dbReference>
<keyword evidence="7 12" id="KW-0328">Glycosyltransferase</keyword>
<proteinExistence type="inferred from homology"/>
<evidence type="ECO:0000256" key="13">
    <source>
        <dbReference type="PIRSR" id="PIRSR006250-1"/>
    </source>
</evidence>
<comment type="catalytic activity">
    <reaction evidence="10">
        <text>nicotinate beta-D-ribonucleotide + CO2 + diphosphate = quinolinate + 5-phospho-alpha-D-ribose 1-diphosphate + 2 H(+)</text>
        <dbReference type="Rhea" id="RHEA:12733"/>
        <dbReference type="ChEBI" id="CHEBI:15378"/>
        <dbReference type="ChEBI" id="CHEBI:16526"/>
        <dbReference type="ChEBI" id="CHEBI:29959"/>
        <dbReference type="ChEBI" id="CHEBI:33019"/>
        <dbReference type="ChEBI" id="CHEBI:57502"/>
        <dbReference type="ChEBI" id="CHEBI:58017"/>
        <dbReference type="EC" id="2.4.2.19"/>
    </reaction>
</comment>
<evidence type="ECO:0000256" key="12">
    <source>
        <dbReference type="PIRNR" id="PIRNR006250"/>
    </source>
</evidence>
<comment type="subunit">
    <text evidence="4">Hexamer formed by 3 homodimers.</text>
</comment>
<dbReference type="Pfam" id="PF01729">
    <property type="entry name" value="QRPTase_C"/>
    <property type="match status" value="1"/>
</dbReference>
<dbReference type="CDD" id="cd01572">
    <property type="entry name" value="QPRTase"/>
    <property type="match status" value="1"/>
</dbReference>
<evidence type="ECO:0000256" key="10">
    <source>
        <dbReference type="ARBA" id="ARBA00047445"/>
    </source>
</evidence>
<evidence type="ECO:0000313" key="17">
    <source>
        <dbReference type="Proteomes" id="UP000556026"/>
    </source>
</evidence>
<dbReference type="UniPathway" id="UPA00253">
    <property type="reaction ID" value="UER00331"/>
</dbReference>
<evidence type="ECO:0000259" key="15">
    <source>
        <dbReference type="Pfam" id="PF02749"/>
    </source>
</evidence>
<protein>
    <recommendedName>
        <fullName evidence="11">Probable nicotinate-nucleotide pyrophosphorylase [carboxylating]</fullName>
        <ecNumber evidence="5">2.4.2.19</ecNumber>
    </recommendedName>
    <alternativeName>
        <fullName evidence="9">Quinolinate phosphoribosyltransferase [decarboxylating]</fullName>
    </alternativeName>
</protein>
<dbReference type="InterPro" id="IPR013785">
    <property type="entry name" value="Aldolase_TIM"/>
</dbReference>
<organism evidence="16 17">
    <name type="scientific">Geomonas silvestris</name>
    <dbReference type="NCBI Taxonomy" id="2740184"/>
    <lineage>
        <taxon>Bacteria</taxon>
        <taxon>Pseudomonadati</taxon>
        <taxon>Thermodesulfobacteriota</taxon>
        <taxon>Desulfuromonadia</taxon>
        <taxon>Geobacterales</taxon>
        <taxon>Geobacteraceae</taxon>
        <taxon>Geomonas</taxon>
    </lineage>
</organism>
<dbReference type="InterPro" id="IPR027277">
    <property type="entry name" value="NadC/ModD"/>
</dbReference>
<keyword evidence="6" id="KW-0662">Pyridine nucleotide biosynthesis</keyword>
<dbReference type="InterPro" id="IPR037128">
    <property type="entry name" value="Quinolinate_PRibosylTase_N_sf"/>
</dbReference>
<accession>A0A6V8MD46</accession>
<dbReference type="InterPro" id="IPR036068">
    <property type="entry name" value="Nicotinate_pribotase-like_C"/>
</dbReference>
<feature type="binding site" evidence="13">
    <location>
        <position position="162"/>
    </location>
    <ligand>
        <name>substrate</name>
    </ligand>
</feature>
<name>A0A6V8MD46_9BACT</name>
<dbReference type="GO" id="GO:0034213">
    <property type="term" value="P:quinolinate catabolic process"/>
    <property type="evidence" value="ECO:0007669"/>
    <property type="project" value="TreeGrafter"/>
</dbReference>
<dbReference type="NCBIfam" id="TIGR00078">
    <property type="entry name" value="nadC"/>
    <property type="match status" value="1"/>
</dbReference>
<dbReference type="GO" id="GO:0005737">
    <property type="term" value="C:cytoplasm"/>
    <property type="evidence" value="ECO:0007669"/>
    <property type="project" value="TreeGrafter"/>
</dbReference>
<reference evidence="17" key="1">
    <citation type="submission" date="2020-06" db="EMBL/GenBank/DDBJ databases">
        <title>Draft genomic sequence of Geomonas sp. Red330.</title>
        <authorList>
            <person name="Itoh H."/>
            <person name="Zhenxing X."/>
            <person name="Ushijima N."/>
            <person name="Masuda Y."/>
            <person name="Shiratori Y."/>
            <person name="Senoo K."/>
        </authorList>
    </citation>
    <scope>NUCLEOTIDE SEQUENCE [LARGE SCALE GENOMIC DNA]</scope>
    <source>
        <strain evidence="17">Red330</strain>
    </source>
</reference>
<evidence type="ECO:0000313" key="16">
    <source>
        <dbReference type="EMBL" id="GFO57856.1"/>
    </source>
</evidence>
<feature type="binding site" evidence="13">
    <location>
        <begin position="128"/>
        <end position="130"/>
    </location>
    <ligand>
        <name>substrate</name>
    </ligand>
</feature>
<comment type="function">
    <text evidence="1">Involved in the catabolism of quinolinic acid (QA).</text>
</comment>
<comment type="similarity">
    <text evidence="3 12">Belongs to the NadC/ModD family.</text>
</comment>
<evidence type="ECO:0000256" key="4">
    <source>
        <dbReference type="ARBA" id="ARBA00011218"/>
    </source>
</evidence>
<dbReference type="InterPro" id="IPR022412">
    <property type="entry name" value="Quinolinate_PRibosylTrfase_N"/>
</dbReference>
<keyword evidence="8 12" id="KW-0808">Transferase</keyword>
<feature type="binding site" evidence="13">
    <location>
        <position position="95"/>
    </location>
    <ligand>
        <name>substrate</name>
    </ligand>
</feature>
<sequence>MNGIDRIIEVALAEDIHTGDITTQAMLPQARRMRARLVAKEPLVLSGLSVAARVFARLDPTVTFQASFEDGARVEPGTVIARIEGDAAALLQAERVSLNLLQRMCGIATQTAAFVKELEGTGARVVDTRKTTPGLRVLEKYSVRVGGGTNHRTGLYDGVLIKENHIAAAGGIAEAVRRARAFIPHTLKIEVETETLDEVRQALEAGADIIMLDNMTLEQMGEAVALIAKRALVEASGGVSLKTIRAIALTGVDIISVGALTHSVRAADISMLMEECC</sequence>
<evidence type="ECO:0000256" key="5">
    <source>
        <dbReference type="ARBA" id="ARBA00011944"/>
    </source>
</evidence>
<feature type="binding site" evidence="13">
    <location>
        <begin position="236"/>
        <end position="238"/>
    </location>
    <ligand>
        <name>substrate</name>
    </ligand>
</feature>
<dbReference type="PANTHER" id="PTHR32179">
    <property type="entry name" value="NICOTINATE-NUCLEOTIDE PYROPHOSPHORYLASE [CARBOXYLATING]"/>
    <property type="match status" value="1"/>
</dbReference>
<dbReference type="PIRSF" id="PIRSF006250">
    <property type="entry name" value="NadC_ModD"/>
    <property type="match status" value="1"/>
</dbReference>
<dbReference type="FunFam" id="3.90.1170.20:FF:000001">
    <property type="entry name" value="Nicotinate-nucleotide diphosphorylase (Carboxylating)"/>
    <property type="match status" value="1"/>
</dbReference>
<dbReference type="RefSeq" id="WP_183352716.1">
    <property type="nucleotide sequence ID" value="NZ_BLXX01000001.1"/>
</dbReference>
<feature type="binding site" evidence="13">
    <location>
        <position position="213"/>
    </location>
    <ligand>
        <name>substrate</name>
    </ligand>
</feature>
<comment type="caution">
    <text evidence="16">The sequence shown here is derived from an EMBL/GenBank/DDBJ whole genome shotgun (WGS) entry which is preliminary data.</text>
</comment>
<evidence type="ECO:0000259" key="14">
    <source>
        <dbReference type="Pfam" id="PF01729"/>
    </source>
</evidence>
<comment type="pathway">
    <text evidence="2">Cofactor biosynthesis; NAD(+) biosynthesis; nicotinate D-ribonucleotide from quinolinate: step 1/1.</text>
</comment>
<dbReference type="Pfam" id="PF02749">
    <property type="entry name" value="QRPTase_N"/>
    <property type="match status" value="1"/>
</dbReference>
<dbReference type="SUPFAM" id="SSF51690">
    <property type="entry name" value="Nicotinate/Quinolinate PRTase C-terminal domain-like"/>
    <property type="match status" value="1"/>
</dbReference>
<dbReference type="Gene3D" id="3.90.1170.20">
    <property type="entry name" value="Quinolinate phosphoribosyl transferase, N-terminal domain"/>
    <property type="match status" value="1"/>
</dbReference>
<dbReference type="GO" id="GO:0009435">
    <property type="term" value="P:NAD+ biosynthetic process"/>
    <property type="evidence" value="ECO:0007669"/>
    <property type="project" value="UniProtKB-UniPathway"/>
</dbReference>
<keyword evidence="17" id="KW-1185">Reference proteome</keyword>
<dbReference type="InterPro" id="IPR004393">
    <property type="entry name" value="NadC"/>
</dbReference>
<evidence type="ECO:0000256" key="6">
    <source>
        <dbReference type="ARBA" id="ARBA00022642"/>
    </source>
</evidence>
<dbReference type="Gene3D" id="3.20.20.70">
    <property type="entry name" value="Aldolase class I"/>
    <property type="match status" value="1"/>
</dbReference>